<proteinExistence type="predicted"/>
<dbReference type="EMBL" id="JAEOAH010000006">
    <property type="protein sequence ID" value="MBK3494519.1"/>
    <property type="molecule type" value="Genomic_DNA"/>
</dbReference>
<comment type="caution">
    <text evidence="1">The sequence shown here is derived from an EMBL/GenBank/DDBJ whole genome shotgun (WGS) entry which is preliminary data.</text>
</comment>
<name>A0ABS1H5E4_9BACL</name>
<reference evidence="1 2" key="1">
    <citation type="submission" date="2020-12" db="EMBL/GenBank/DDBJ databases">
        <title>YIM B01967 draft genome.</title>
        <authorList>
            <person name="Yan X."/>
        </authorList>
    </citation>
    <scope>NUCLEOTIDE SEQUENCE [LARGE SCALE GENOMIC DNA]</scope>
    <source>
        <strain evidence="1 2">YIM B01967</strain>
    </source>
</reference>
<evidence type="ECO:0000313" key="2">
    <source>
        <dbReference type="Proteomes" id="UP000618943"/>
    </source>
</evidence>
<dbReference type="Proteomes" id="UP000618943">
    <property type="component" value="Unassembled WGS sequence"/>
</dbReference>
<keyword evidence="2" id="KW-1185">Reference proteome</keyword>
<sequence length="258" mass="30592">MRCGNEVIDLAKKMRAADDFLHHLYVHMNEINQFVIFSGLTFHEFVSSIGPLQNILLLKNEYEDGSFNMHTQLEFVEERSIRKFTKKATDSKAELCWIDFSDEKRLNLLTPQEQAELLYIGHKKEPIRSPFYHQLQNKFVYLANEDEKMSKIYFRDLQDVEQLLANLFNAIIQDKERSTTFWRRKVKESIPSFTPDMLSNFREDIKDGIIFSMYKIEKPNLAYVLELRNISDFPFPDEIWGELNTILKKKAEKIIEVH</sequence>
<accession>A0ABS1H5E4</accession>
<organism evidence="1 2">
    <name type="scientific">Viridibacillus soli</name>
    <dbReference type="NCBI Taxonomy" id="2798301"/>
    <lineage>
        <taxon>Bacteria</taxon>
        <taxon>Bacillati</taxon>
        <taxon>Bacillota</taxon>
        <taxon>Bacilli</taxon>
        <taxon>Bacillales</taxon>
        <taxon>Caryophanaceae</taxon>
        <taxon>Viridibacillus</taxon>
    </lineage>
</organism>
<evidence type="ECO:0000313" key="1">
    <source>
        <dbReference type="EMBL" id="MBK3494519.1"/>
    </source>
</evidence>
<gene>
    <name evidence="1" type="ORF">JFL43_06565</name>
</gene>
<protein>
    <submittedName>
        <fullName evidence="1">Uncharacterized protein</fullName>
    </submittedName>
</protein>